<dbReference type="EMBL" id="MK072203">
    <property type="protein sequence ID" value="AYV80019.1"/>
    <property type="molecule type" value="Genomic_DNA"/>
</dbReference>
<protein>
    <submittedName>
        <fullName evidence="1">Uncharacterized protein</fullName>
    </submittedName>
</protein>
<gene>
    <name evidence="1" type="ORF">Gaeavirus5_16</name>
</gene>
<dbReference type="Gene3D" id="2.60.20.10">
    <property type="entry name" value="Crystallins"/>
    <property type="match status" value="2"/>
</dbReference>
<dbReference type="Gene3D" id="2.60.120.260">
    <property type="entry name" value="Galactose-binding domain-like"/>
    <property type="match status" value="2"/>
</dbReference>
<proteinExistence type="predicted"/>
<organism evidence="1">
    <name type="scientific">Gaeavirus sp</name>
    <dbReference type="NCBI Taxonomy" id="2487767"/>
    <lineage>
        <taxon>Viruses</taxon>
        <taxon>Varidnaviria</taxon>
        <taxon>Bamfordvirae</taxon>
        <taxon>Nucleocytoviricota</taxon>
        <taxon>Megaviricetes</taxon>
        <taxon>Imitervirales</taxon>
        <taxon>Mimiviridae</taxon>
        <taxon>Klosneuvirinae</taxon>
    </lineage>
</organism>
<name>A0A3G5A3I2_9VIRU</name>
<dbReference type="InterPro" id="IPR011024">
    <property type="entry name" value="G_crystallin-like"/>
</dbReference>
<dbReference type="SUPFAM" id="SSF49695">
    <property type="entry name" value="gamma-Crystallin-like"/>
    <property type="match status" value="2"/>
</dbReference>
<accession>A0A3G5A3I2</accession>
<evidence type="ECO:0000313" key="1">
    <source>
        <dbReference type="EMBL" id="AYV80019.1"/>
    </source>
</evidence>
<sequence>MNPWGAQTFADKTAQWIWNIPTAASNAPTNTTPIRFQTIINITGSANVPATVHVLSDNAPSGGNMVYLNTVQVGTIMDGGWVNANYTKIPVTLAPGYNLLEFDVENLGGPAGLLVSVLGANGNVIANTGSGTWGWVNKLPGTSMQPPITTNDYMIIGVGTDNTMYVREVINNVWGNPVQIASSGNIIDITRMVGGGYVGIATNNNLFTKAAIGASWVSIGGGTVKNISQINNGQYIGTDLDGYLYKIPGLQLNASGQQTLKWSDGFIGKSSCCVTKVIQAINGVFVAVGTDNNIYSNQSQPSNWVQVQNSGPNVPMKAIDQAPNGTFIGVGTDGNLYQQQALGAPWVYKAAGPLISLCIAALPSQIISGYERCGAFIDGPQRAITNVLGNFPTIHQCISAAKTKGYNTIGYQYFGQCFADNNPAYDQFGAQTNTSAAVTVYPGSWTNIVYKTDSTLVQSNTDPTQGQAFLFQSCQFGGYSKQLATGQYPNITDFTETKSIKVGPNTQVVLYTKPNYLGGSMTITGYSDSVNNIFACGQFIFASAQVTILTNAMPSKPSDLTETQLQTLWQQAGCVPNGTGFNQTNISLWRQKNKVPDVITDMQLIASSTNPSIKSECTQSAPKPDMPQETEVVLFEDCDFKGRFKKIKMGNHKYVGNDFNDVTSSIRIGPYTTVTIYSEPNYGGQTATWKNDSNAVSLVSCLTSNNFNDMLSSLKVLPSSAKVNYNIAPNTKDVNILGPYGMNPWGSASNFADKNAKWIWNLSTAAVLAPTNKTPIRFQTIVVATGHQDVPAVVHVMSDNAPQGGNMVKLNGQVVGQILDGGWVTTSYTQINITLAPGNNLLEFDVSNLGGPAGLIVSVIATDTNQVLADSGSGVWGWVDPALLTALEEQEMDPSIAIHDEAAPGRAITWKDTNQITKVLTGGVFKLRVSLPDVPPYIKGQQFKEGDTQNTFYLSIEKLDPNCQINDNNKCMGIYVDNKKCSNMALSNVSRVNAYRMVLVSTKYALDPSIPFGKNTDFTLIKAGDKFYLKNIQTGYMPKLFSNDYKQHVYGYMDTSYLSNINSLKNTENKLCGSETKPETPPEQEGIISKLFGTGNPRQDQKFVNCFSNSDGSMYLMTTTSLAETNPIKFVLNKDNTINLKLQQYNPYGVVDKTFTLIYCNFNVNTYAFIEQTTNPLGVFLLNMVCFDADDKRQLPKNNLNFVAQISKYPEAYLKDTNIYDLDK</sequence>
<reference evidence="1" key="1">
    <citation type="submission" date="2018-10" db="EMBL/GenBank/DDBJ databases">
        <title>Hidden diversity of soil giant viruses.</title>
        <authorList>
            <person name="Schulz F."/>
            <person name="Alteio L."/>
            <person name="Goudeau D."/>
            <person name="Ryan E.M."/>
            <person name="Malmstrom R.R."/>
            <person name="Blanchard J."/>
            <person name="Woyke T."/>
        </authorList>
    </citation>
    <scope>NUCLEOTIDE SEQUENCE</scope>
    <source>
        <strain evidence="1">GAV1</strain>
    </source>
</reference>